<reference evidence="1 2" key="1">
    <citation type="submission" date="2016-09" db="EMBL/GenBank/DDBJ databases">
        <title>The draft genome of Dichanthelium oligosanthes: A C3 panicoid grass species.</title>
        <authorList>
            <person name="Studer A.J."/>
            <person name="Schnable J.C."/>
            <person name="Brutnell T.P."/>
        </authorList>
    </citation>
    <scope>NUCLEOTIDE SEQUENCE [LARGE SCALE GENOMIC DNA]</scope>
    <source>
        <strain evidence="2">cv. Kellogg 1175</strain>
        <tissue evidence="1">Leaf</tissue>
    </source>
</reference>
<proteinExistence type="predicted"/>
<organism evidence="1 2">
    <name type="scientific">Dichanthelium oligosanthes</name>
    <dbReference type="NCBI Taxonomy" id="888268"/>
    <lineage>
        <taxon>Eukaryota</taxon>
        <taxon>Viridiplantae</taxon>
        <taxon>Streptophyta</taxon>
        <taxon>Embryophyta</taxon>
        <taxon>Tracheophyta</taxon>
        <taxon>Spermatophyta</taxon>
        <taxon>Magnoliopsida</taxon>
        <taxon>Liliopsida</taxon>
        <taxon>Poales</taxon>
        <taxon>Poaceae</taxon>
        <taxon>PACMAD clade</taxon>
        <taxon>Panicoideae</taxon>
        <taxon>Panicodae</taxon>
        <taxon>Paniceae</taxon>
        <taxon>Dichantheliinae</taxon>
        <taxon>Dichanthelium</taxon>
    </lineage>
</organism>
<feature type="non-terminal residue" evidence="1">
    <location>
        <position position="1"/>
    </location>
</feature>
<name>A0A1E5UUS9_9POAL</name>
<comment type="caution">
    <text evidence="1">The sequence shown here is derived from an EMBL/GenBank/DDBJ whole genome shotgun (WGS) entry which is preliminary data.</text>
</comment>
<keyword evidence="2" id="KW-1185">Reference proteome</keyword>
<dbReference type="EMBL" id="LWDX02062381">
    <property type="protein sequence ID" value="OEL16649.1"/>
    <property type="molecule type" value="Genomic_DNA"/>
</dbReference>
<sequence length="72" mass="8345">LKCRKRVAKAIRKSFDTLVMLIIWKIWLQRNERVFKVKATTASSVIKNVLEEAHCWITACMADLAVFLFPHG</sequence>
<evidence type="ECO:0000313" key="1">
    <source>
        <dbReference type="EMBL" id="OEL16649.1"/>
    </source>
</evidence>
<dbReference type="Proteomes" id="UP000095767">
    <property type="component" value="Unassembled WGS sequence"/>
</dbReference>
<dbReference type="OrthoDB" id="686619at2759"/>
<gene>
    <name evidence="1" type="ORF">BAE44_0022330</name>
</gene>
<protein>
    <submittedName>
        <fullName evidence="1">Uncharacterized protein</fullName>
    </submittedName>
</protein>
<evidence type="ECO:0000313" key="2">
    <source>
        <dbReference type="Proteomes" id="UP000095767"/>
    </source>
</evidence>
<accession>A0A1E5UUS9</accession>
<dbReference type="AlphaFoldDB" id="A0A1E5UUS9"/>